<dbReference type="InterPro" id="IPR039181">
    <property type="entry name" value="Elapor1/2"/>
</dbReference>
<dbReference type="Proteomes" id="UP000053676">
    <property type="component" value="Unassembled WGS sequence"/>
</dbReference>
<dbReference type="OrthoDB" id="439917at2759"/>
<organism evidence="1 2">
    <name type="scientific">Necator americanus</name>
    <name type="common">Human hookworm</name>
    <dbReference type="NCBI Taxonomy" id="51031"/>
    <lineage>
        <taxon>Eukaryota</taxon>
        <taxon>Metazoa</taxon>
        <taxon>Ecdysozoa</taxon>
        <taxon>Nematoda</taxon>
        <taxon>Chromadorea</taxon>
        <taxon>Rhabditida</taxon>
        <taxon>Rhabditina</taxon>
        <taxon>Rhabditomorpha</taxon>
        <taxon>Strongyloidea</taxon>
        <taxon>Ancylostomatidae</taxon>
        <taxon>Bunostominae</taxon>
        <taxon>Necator</taxon>
    </lineage>
</organism>
<evidence type="ECO:0000313" key="1">
    <source>
        <dbReference type="EMBL" id="ETN80923.1"/>
    </source>
</evidence>
<evidence type="ECO:0000313" key="2">
    <source>
        <dbReference type="Proteomes" id="UP000053676"/>
    </source>
</evidence>
<keyword evidence="2" id="KW-1185">Reference proteome</keyword>
<reference evidence="2" key="1">
    <citation type="journal article" date="2014" name="Nat. Genet.">
        <title>Genome of the human hookworm Necator americanus.</title>
        <authorList>
            <person name="Tang Y.T."/>
            <person name="Gao X."/>
            <person name="Rosa B.A."/>
            <person name="Abubucker S."/>
            <person name="Hallsworth-Pepin K."/>
            <person name="Martin J."/>
            <person name="Tyagi R."/>
            <person name="Heizer E."/>
            <person name="Zhang X."/>
            <person name="Bhonagiri-Palsikar V."/>
            <person name="Minx P."/>
            <person name="Warren W.C."/>
            <person name="Wang Q."/>
            <person name="Zhan B."/>
            <person name="Hotez P.J."/>
            <person name="Sternberg P.W."/>
            <person name="Dougall A."/>
            <person name="Gaze S.T."/>
            <person name="Mulvenna J."/>
            <person name="Sotillo J."/>
            <person name="Ranganathan S."/>
            <person name="Rabelo E.M."/>
            <person name="Wilson R.K."/>
            <person name="Felgner P.L."/>
            <person name="Bethony J."/>
            <person name="Hawdon J.M."/>
            <person name="Gasser R.B."/>
            <person name="Loukas A."/>
            <person name="Mitreva M."/>
        </authorList>
    </citation>
    <scope>NUCLEOTIDE SEQUENCE [LARGE SCALE GENOMIC DNA]</scope>
</reference>
<dbReference type="PANTHER" id="PTHR22727">
    <property type="entry name" value="PROTEIN CBG13728"/>
    <property type="match status" value="1"/>
</dbReference>
<proteinExistence type="predicted"/>
<dbReference type="GO" id="GO:0030513">
    <property type="term" value="P:positive regulation of BMP signaling pathway"/>
    <property type="evidence" value="ECO:0007669"/>
    <property type="project" value="TreeGrafter"/>
</dbReference>
<gene>
    <name evidence="1" type="ORF">NECAME_17963</name>
</gene>
<sequence>MDSRKSERKVGRLILLWQAPLSLCRRCDSSDYDFEYTECSADGSRWRVAIPHQIGACEGLPEPTRGLNCCRF</sequence>
<dbReference type="STRING" id="51031.W2TGG4"/>
<protein>
    <submittedName>
        <fullName evidence="1">Uncharacterized protein</fullName>
    </submittedName>
</protein>
<accession>W2TGG4</accession>
<dbReference type="GO" id="GO:0016020">
    <property type="term" value="C:membrane"/>
    <property type="evidence" value="ECO:0007669"/>
    <property type="project" value="TreeGrafter"/>
</dbReference>
<dbReference type="PANTHER" id="PTHR22727:SF3">
    <property type="entry name" value="ENDOSOME_LYSOSOME-ASSOCIATED APOPTOSIS AND AUTOPHAGY REGULATOR FAMILY MEMBER 2"/>
    <property type="match status" value="1"/>
</dbReference>
<name>W2TGG4_NECAM</name>
<dbReference type="KEGG" id="nai:NECAME_17963"/>
<dbReference type="AlphaFoldDB" id="W2TGG4"/>
<dbReference type="EMBL" id="KI658915">
    <property type="protein sequence ID" value="ETN80923.1"/>
    <property type="molecule type" value="Genomic_DNA"/>
</dbReference>